<dbReference type="EMBL" id="UOED01000031">
    <property type="protein sequence ID" value="VAV88088.1"/>
    <property type="molecule type" value="Genomic_DNA"/>
</dbReference>
<dbReference type="EC" id="3.1.1.29" evidence="1"/>
<dbReference type="InterPro" id="IPR001328">
    <property type="entry name" value="Pept_tRNA_hydro"/>
</dbReference>
<comment type="similarity">
    <text evidence="5">Belongs to the PTH family.</text>
</comment>
<evidence type="ECO:0000256" key="4">
    <source>
        <dbReference type="ARBA" id="ARBA00022884"/>
    </source>
</evidence>
<evidence type="ECO:0000256" key="2">
    <source>
        <dbReference type="ARBA" id="ARBA00022555"/>
    </source>
</evidence>
<name>A0A3B0RIN5_9ZZZZ</name>
<evidence type="ECO:0000256" key="1">
    <source>
        <dbReference type="ARBA" id="ARBA00013260"/>
    </source>
</evidence>
<keyword evidence="2" id="KW-0820">tRNA-binding</keyword>
<organism evidence="6">
    <name type="scientific">hydrothermal vent metagenome</name>
    <dbReference type="NCBI Taxonomy" id="652676"/>
    <lineage>
        <taxon>unclassified sequences</taxon>
        <taxon>metagenomes</taxon>
        <taxon>ecological metagenomes</taxon>
    </lineage>
</organism>
<dbReference type="PROSITE" id="PS01195">
    <property type="entry name" value="PEPT_TRNA_HYDROL_1"/>
    <property type="match status" value="1"/>
</dbReference>
<dbReference type="PANTHER" id="PTHR17224:SF1">
    <property type="entry name" value="PEPTIDYL-TRNA HYDROLASE"/>
    <property type="match status" value="1"/>
</dbReference>
<dbReference type="InterPro" id="IPR036416">
    <property type="entry name" value="Pept_tRNA_hydro_sf"/>
</dbReference>
<dbReference type="NCBIfam" id="TIGR00447">
    <property type="entry name" value="pth"/>
    <property type="match status" value="1"/>
</dbReference>
<evidence type="ECO:0000256" key="3">
    <source>
        <dbReference type="ARBA" id="ARBA00022801"/>
    </source>
</evidence>
<dbReference type="AlphaFoldDB" id="A0A3B0RIN5"/>
<evidence type="ECO:0000256" key="5">
    <source>
        <dbReference type="ARBA" id="ARBA00038063"/>
    </source>
</evidence>
<dbReference type="GO" id="GO:0000049">
    <property type="term" value="F:tRNA binding"/>
    <property type="evidence" value="ECO:0007669"/>
    <property type="project" value="UniProtKB-KW"/>
</dbReference>
<sequence>MLLVVGLGNPGNKYNNNRHNIGFMAVDEIVRRHNFTGPKSRFQALTYDGRLGGEKVLILKPQTFMNLSGQAVSEAARFYKIPPEDIFVFHDELDIPAAKIKFKTGGGHAGHNGLRNIDQHMGKDYHRIRMGIGHPGDKDRVHGHVLGDFAKADRDWLEPLLDAVAHAAPALADPSGETRGASFLNEIGLRLKPNKNNG</sequence>
<dbReference type="Pfam" id="PF01195">
    <property type="entry name" value="Pept_tRNA_hydro"/>
    <property type="match status" value="1"/>
</dbReference>
<proteinExistence type="inferred from homology"/>
<keyword evidence="3 6" id="KW-0378">Hydrolase</keyword>
<dbReference type="CDD" id="cd00462">
    <property type="entry name" value="PTH"/>
    <property type="match status" value="1"/>
</dbReference>
<gene>
    <name evidence="6" type="ORF">MNBD_ALPHA02-1652</name>
</gene>
<dbReference type="GO" id="GO:0004045">
    <property type="term" value="F:peptidyl-tRNA hydrolase activity"/>
    <property type="evidence" value="ECO:0007669"/>
    <property type="project" value="UniProtKB-EC"/>
</dbReference>
<keyword evidence="4" id="KW-0694">RNA-binding</keyword>
<dbReference type="FunFam" id="3.40.50.1470:FF:000001">
    <property type="entry name" value="Peptidyl-tRNA hydrolase"/>
    <property type="match status" value="1"/>
</dbReference>
<accession>A0A3B0RIN5</accession>
<dbReference type="InterPro" id="IPR018171">
    <property type="entry name" value="Pept_tRNA_hydro_CS"/>
</dbReference>
<dbReference type="PANTHER" id="PTHR17224">
    <property type="entry name" value="PEPTIDYL-TRNA HYDROLASE"/>
    <property type="match status" value="1"/>
</dbReference>
<reference evidence="6" key="1">
    <citation type="submission" date="2018-06" db="EMBL/GenBank/DDBJ databases">
        <authorList>
            <person name="Zhirakovskaya E."/>
        </authorList>
    </citation>
    <scope>NUCLEOTIDE SEQUENCE</scope>
</reference>
<dbReference type="Gene3D" id="3.40.50.1470">
    <property type="entry name" value="Peptidyl-tRNA hydrolase"/>
    <property type="match status" value="1"/>
</dbReference>
<dbReference type="HAMAP" id="MF_00083">
    <property type="entry name" value="Pept_tRNA_hydro_bact"/>
    <property type="match status" value="1"/>
</dbReference>
<dbReference type="SUPFAM" id="SSF53178">
    <property type="entry name" value="Peptidyl-tRNA hydrolase-like"/>
    <property type="match status" value="1"/>
</dbReference>
<evidence type="ECO:0000313" key="6">
    <source>
        <dbReference type="EMBL" id="VAV88088.1"/>
    </source>
</evidence>
<protein>
    <recommendedName>
        <fullName evidence="1">peptidyl-tRNA hydrolase</fullName>
        <ecNumber evidence="1">3.1.1.29</ecNumber>
    </recommendedName>
</protein>
<dbReference type="PROSITE" id="PS01196">
    <property type="entry name" value="PEPT_TRNA_HYDROL_2"/>
    <property type="match status" value="1"/>
</dbReference>